<dbReference type="NCBIfam" id="NF001095">
    <property type="entry name" value="PRK00124.1"/>
    <property type="match status" value="1"/>
</dbReference>
<proteinExistence type="inferred from homology"/>
<dbReference type="Proteomes" id="UP000002754">
    <property type="component" value="Unassembled WGS sequence"/>
</dbReference>
<comment type="similarity">
    <text evidence="1 2">Belongs to the UPF0178 family.</text>
</comment>
<reference evidence="3 4" key="1">
    <citation type="journal article" date="2014" name="Genome Announc.">
        <title>Draft Genome Sequence of Bacillus alcalophilus AV1934, a Classic Alkaliphile Isolated from Human Feces in 1934.</title>
        <authorList>
            <person name="Attie O."/>
            <person name="Jayaprakash A."/>
            <person name="Shah H."/>
            <person name="Paulsen I.T."/>
            <person name="Morino M."/>
            <person name="Takahashi Y."/>
            <person name="Narumi I."/>
            <person name="Sachidanandam R."/>
            <person name="Satoh K."/>
            <person name="Ito M."/>
            <person name="Krulwich T.A."/>
        </authorList>
    </citation>
    <scope>NUCLEOTIDE SEQUENCE [LARGE SCALE GENOMIC DNA]</scope>
    <source>
        <strain evidence="3 4">AV1934</strain>
    </source>
</reference>
<dbReference type="HAMAP" id="MF_00489">
    <property type="entry name" value="UPF0178"/>
    <property type="match status" value="1"/>
</dbReference>
<dbReference type="STRING" id="1218173.BALCAV_0204140"/>
<evidence type="ECO:0000313" key="3">
    <source>
        <dbReference type="EMBL" id="KGA98425.1"/>
    </source>
</evidence>
<sequence>MDKEKRTIYVDADSCPVKEEVLLLAAQYKVPTTFVSSYAHQLTLPAFVEQVTVDTDKEAVDLYVMNQVKKGDICVTQDHALASLLLAKGTLVLSPKGYLFKEETIQQLLDFRFLSQKERRMGGRTKGPKAFTKKDRQFFLENLEKIIKK</sequence>
<dbReference type="CDD" id="cd18720">
    <property type="entry name" value="PIN_YqxD-like"/>
    <property type="match status" value="1"/>
</dbReference>
<dbReference type="OrthoDB" id="9798918at2"/>
<dbReference type="InterPro" id="IPR003791">
    <property type="entry name" value="UPF0178"/>
</dbReference>
<comment type="caution">
    <text evidence="3">The sequence shown here is derived from an EMBL/GenBank/DDBJ whole genome shotgun (WGS) entry which is preliminary data.</text>
</comment>
<dbReference type="Pfam" id="PF02639">
    <property type="entry name" value="DUF188"/>
    <property type="match status" value="1"/>
</dbReference>
<evidence type="ECO:0000256" key="2">
    <source>
        <dbReference type="HAMAP-Rule" id="MF_00489"/>
    </source>
</evidence>
<dbReference type="eggNOG" id="COG1671">
    <property type="taxonomic scope" value="Bacteria"/>
</dbReference>
<evidence type="ECO:0000313" key="4">
    <source>
        <dbReference type="Proteomes" id="UP000002754"/>
    </source>
</evidence>
<gene>
    <name evidence="3" type="ORF">BALCAV_0204140</name>
</gene>
<dbReference type="AlphaFoldDB" id="A0A094XI16"/>
<dbReference type="EMBL" id="ALPT02000010">
    <property type="protein sequence ID" value="KGA98425.1"/>
    <property type="molecule type" value="Genomic_DNA"/>
</dbReference>
<keyword evidence="4" id="KW-1185">Reference proteome</keyword>
<name>A0A094XI16_ALKAL</name>
<evidence type="ECO:0000256" key="1">
    <source>
        <dbReference type="ARBA" id="ARBA00008522"/>
    </source>
</evidence>
<dbReference type="PANTHER" id="PTHR35146">
    <property type="entry name" value="UPF0178 PROTEIN YAII"/>
    <property type="match status" value="1"/>
</dbReference>
<protein>
    <recommendedName>
        <fullName evidence="2">UPF0178 protein BALCAV_0204140</fullName>
    </recommendedName>
</protein>
<organism evidence="3 4">
    <name type="scientific">Alkalihalobacillus alcalophilus ATCC 27647 = CGMCC 1.3604</name>
    <dbReference type="NCBI Taxonomy" id="1218173"/>
    <lineage>
        <taxon>Bacteria</taxon>
        <taxon>Bacillati</taxon>
        <taxon>Bacillota</taxon>
        <taxon>Bacilli</taxon>
        <taxon>Bacillales</taxon>
        <taxon>Bacillaceae</taxon>
        <taxon>Alkalihalobacillus</taxon>
    </lineage>
</organism>
<dbReference type="PANTHER" id="PTHR35146:SF1">
    <property type="entry name" value="UPF0178 PROTEIN YAII"/>
    <property type="match status" value="1"/>
</dbReference>
<accession>A0A094XI16</accession>